<keyword evidence="4 5" id="KW-0472">Membrane</keyword>
<comment type="subcellular location">
    <subcellularLocation>
        <location evidence="1">Membrane</location>
        <topology evidence="1">Multi-pass membrane protein</topology>
    </subcellularLocation>
</comment>
<dbReference type="SUPFAM" id="SSF161098">
    <property type="entry name" value="MetI-like"/>
    <property type="match status" value="1"/>
</dbReference>
<evidence type="ECO:0000256" key="1">
    <source>
        <dbReference type="ARBA" id="ARBA00004141"/>
    </source>
</evidence>
<evidence type="ECO:0000256" key="5">
    <source>
        <dbReference type="SAM" id="Phobius"/>
    </source>
</evidence>
<proteinExistence type="predicted"/>
<dbReference type="InterPro" id="IPR035906">
    <property type="entry name" value="MetI-like_sf"/>
</dbReference>
<dbReference type="AlphaFoldDB" id="A0A7L5BYU7"/>
<name>A0A7L5BYU7_9RHOB</name>
<evidence type="ECO:0000256" key="4">
    <source>
        <dbReference type="ARBA" id="ARBA00023136"/>
    </source>
</evidence>
<dbReference type="GO" id="GO:0016020">
    <property type="term" value="C:membrane"/>
    <property type="evidence" value="ECO:0007669"/>
    <property type="project" value="UniProtKB-SubCell"/>
</dbReference>
<organism evidence="6 7">
    <name type="scientific">Pikeienuella piscinae</name>
    <dbReference type="NCBI Taxonomy" id="2748098"/>
    <lineage>
        <taxon>Bacteria</taxon>
        <taxon>Pseudomonadati</taxon>
        <taxon>Pseudomonadota</taxon>
        <taxon>Alphaproteobacteria</taxon>
        <taxon>Rhodobacterales</taxon>
        <taxon>Paracoccaceae</taxon>
        <taxon>Pikeienuella</taxon>
    </lineage>
</organism>
<dbReference type="KEGG" id="hdh:G5B40_04570"/>
<evidence type="ECO:0000256" key="3">
    <source>
        <dbReference type="ARBA" id="ARBA00022989"/>
    </source>
</evidence>
<feature type="transmembrane region" description="Helical" evidence="5">
    <location>
        <begin position="133"/>
        <end position="154"/>
    </location>
</feature>
<keyword evidence="7" id="KW-1185">Reference proteome</keyword>
<dbReference type="RefSeq" id="WP_165095598.1">
    <property type="nucleotide sequence ID" value="NZ_CP049056.1"/>
</dbReference>
<gene>
    <name evidence="6" type="ORF">G5B40_04570</name>
</gene>
<evidence type="ECO:0008006" key="8">
    <source>
        <dbReference type="Google" id="ProtNLM"/>
    </source>
</evidence>
<accession>A0A7L5BYU7</accession>
<evidence type="ECO:0000256" key="2">
    <source>
        <dbReference type="ARBA" id="ARBA00022692"/>
    </source>
</evidence>
<evidence type="ECO:0000313" key="7">
    <source>
        <dbReference type="Proteomes" id="UP000503336"/>
    </source>
</evidence>
<dbReference type="EMBL" id="CP049056">
    <property type="protein sequence ID" value="QIE54779.1"/>
    <property type="molecule type" value="Genomic_DNA"/>
</dbReference>
<keyword evidence="3 5" id="KW-1133">Transmembrane helix</keyword>
<protein>
    <recommendedName>
        <fullName evidence="8">ABC transmembrane type-1 domain-containing protein</fullName>
    </recommendedName>
</protein>
<keyword evidence="2 5" id="KW-0812">Transmembrane</keyword>
<evidence type="ECO:0000313" key="6">
    <source>
        <dbReference type="EMBL" id="QIE54779.1"/>
    </source>
</evidence>
<dbReference type="Proteomes" id="UP000503336">
    <property type="component" value="Chromosome"/>
</dbReference>
<feature type="transmembrane region" description="Helical" evidence="5">
    <location>
        <begin position="90"/>
        <end position="113"/>
    </location>
</feature>
<reference evidence="6 7" key="1">
    <citation type="submission" date="2020-02" db="EMBL/GenBank/DDBJ databases">
        <title>complete genome sequence of Rhodobacteraceae bacterium.</title>
        <authorList>
            <person name="Park J."/>
            <person name="Kim Y.-S."/>
            <person name="Kim K.-H."/>
        </authorList>
    </citation>
    <scope>NUCLEOTIDE SEQUENCE [LARGE SCALE GENOMIC DNA]</scope>
    <source>
        <strain evidence="6 7">RR4-56</strain>
    </source>
</reference>
<sequence>MRLTCSGWRAGTPLSCATGAQAVGVVGRKANLTRHRAGGARIPTDLEAVRSVLSCNHKWFSGHPDETPTRDLANLGPGAVRTFFEVWTPLSLSGVLSGFIPSFVAVIFITFAGWKMLTSRVLTGIREQISPTILAVATILVFVSERLRMVVWFLRRRSRWLRGMSPG</sequence>